<name>A0A3M7SHF1_BRAPC</name>
<dbReference type="Proteomes" id="UP000276133">
    <property type="component" value="Unassembled WGS sequence"/>
</dbReference>
<proteinExistence type="predicted"/>
<reference evidence="2 3" key="1">
    <citation type="journal article" date="2018" name="Sci. Rep.">
        <title>Genomic signatures of local adaptation to the degree of environmental predictability in rotifers.</title>
        <authorList>
            <person name="Franch-Gras L."/>
            <person name="Hahn C."/>
            <person name="Garcia-Roger E.M."/>
            <person name="Carmona M.J."/>
            <person name="Serra M."/>
            <person name="Gomez A."/>
        </authorList>
    </citation>
    <scope>NUCLEOTIDE SEQUENCE [LARGE SCALE GENOMIC DNA]</scope>
    <source>
        <strain evidence="2">HYR1</strain>
    </source>
</reference>
<keyword evidence="1" id="KW-0472">Membrane</keyword>
<gene>
    <name evidence="2" type="ORF">BpHYR1_036814</name>
</gene>
<sequence length="130" mass="14582">MHSTIDDCVRVYAQWSIQVLCIVVIVVAHVVTVDCVRLIHWYLVCVIFSFEKFVIVATAASMSYLGFFVLRLDSRRVCICVLLVVVNVVAVFVVIEDADWSLTPTTPTTFVFLCMCKLSYVSSSCSCLID</sequence>
<comment type="caution">
    <text evidence="2">The sequence shown here is derived from an EMBL/GenBank/DDBJ whole genome shotgun (WGS) entry which is preliminary data.</text>
</comment>
<dbReference type="AlphaFoldDB" id="A0A3M7SHF1"/>
<organism evidence="2 3">
    <name type="scientific">Brachionus plicatilis</name>
    <name type="common">Marine rotifer</name>
    <name type="synonym">Brachionus muelleri</name>
    <dbReference type="NCBI Taxonomy" id="10195"/>
    <lineage>
        <taxon>Eukaryota</taxon>
        <taxon>Metazoa</taxon>
        <taxon>Spiralia</taxon>
        <taxon>Gnathifera</taxon>
        <taxon>Rotifera</taxon>
        <taxon>Eurotatoria</taxon>
        <taxon>Monogononta</taxon>
        <taxon>Pseudotrocha</taxon>
        <taxon>Ploima</taxon>
        <taxon>Brachionidae</taxon>
        <taxon>Brachionus</taxon>
    </lineage>
</organism>
<evidence type="ECO:0000313" key="3">
    <source>
        <dbReference type="Proteomes" id="UP000276133"/>
    </source>
</evidence>
<feature type="transmembrane region" description="Helical" evidence="1">
    <location>
        <begin position="12"/>
        <end position="33"/>
    </location>
</feature>
<keyword evidence="1" id="KW-0812">Transmembrane</keyword>
<feature type="transmembrane region" description="Helical" evidence="1">
    <location>
        <begin position="77"/>
        <end position="95"/>
    </location>
</feature>
<evidence type="ECO:0000313" key="2">
    <source>
        <dbReference type="EMBL" id="RNA35294.1"/>
    </source>
</evidence>
<evidence type="ECO:0000256" key="1">
    <source>
        <dbReference type="SAM" id="Phobius"/>
    </source>
</evidence>
<accession>A0A3M7SHF1</accession>
<feature type="transmembrane region" description="Helical" evidence="1">
    <location>
        <begin position="39"/>
        <end position="65"/>
    </location>
</feature>
<keyword evidence="3" id="KW-1185">Reference proteome</keyword>
<dbReference type="EMBL" id="REGN01001345">
    <property type="protein sequence ID" value="RNA35294.1"/>
    <property type="molecule type" value="Genomic_DNA"/>
</dbReference>
<keyword evidence="1" id="KW-1133">Transmembrane helix</keyword>
<protein>
    <submittedName>
        <fullName evidence="2">Uncharacterized protein</fullName>
    </submittedName>
</protein>